<keyword evidence="4" id="KW-1185">Reference proteome</keyword>
<dbReference type="InterPro" id="IPR056517">
    <property type="entry name" value="INTS7_HB"/>
</dbReference>
<evidence type="ECO:0000313" key="3">
    <source>
        <dbReference type="EMBL" id="RMZ94375.1"/>
    </source>
</evidence>
<feature type="domain" description="Integrator complex subunit 7 helical bundle" evidence="2">
    <location>
        <begin position="36"/>
        <end position="203"/>
    </location>
</feature>
<dbReference type="InterPro" id="IPR054519">
    <property type="entry name" value="INTS7_C"/>
</dbReference>
<dbReference type="GO" id="GO:0032039">
    <property type="term" value="C:integrator complex"/>
    <property type="evidence" value="ECO:0007669"/>
    <property type="project" value="InterPro"/>
</dbReference>
<gene>
    <name evidence="3" type="ORF">BpHYR1_001628</name>
</gene>
<dbReference type="AlphaFoldDB" id="A0A3M7P5P1"/>
<name>A0A3M7P5P1_BRAPC</name>
<evidence type="ECO:0000259" key="1">
    <source>
        <dbReference type="Pfam" id="PF22965"/>
    </source>
</evidence>
<dbReference type="InterPro" id="IPR033060">
    <property type="entry name" value="INTS7"/>
</dbReference>
<dbReference type="Pfam" id="PF22965">
    <property type="entry name" value="INTS7_C"/>
    <property type="match status" value="1"/>
</dbReference>
<comment type="caution">
    <text evidence="3">The sequence shown here is derived from an EMBL/GenBank/DDBJ whole genome shotgun (WGS) entry which is preliminary data.</text>
</comment>
<organism evidence="3 4">
    <name type="scientific">Brachionus plicatilis</name>
    <name type="common">Marine rotifer</name>
    <name type="synonym">Brachionus muelleri</name>
    <dbReference type="NCBI Taxonomy" id="10195"/>
    <lineage>
        <taxon>Eukaryota</taxon>
        <taxon>Metazoa</taxon>
        <taxon>Spiralia</taxon>
        <taxon>Gnathifera</taxon>
        <taxon>Rotifera</taxon>
        <taxon>Eurotatoria</taxon>
        <taxon>Monogononta</taxon>
        <taxon>Pseudotrocha</taxon>
        <taxon>Ploima</taxon>
        <taxon>Brachionidae</taxon>
        <taxon>Brachionus</taxon>
    </lineage>
</organism>
<dbReference type="PANTHER" id="PTHR13322:SF2">
    <property type="entry name" value="INTEGRATOR COMPLEX SUBUNIT 7"/>
    <property type="match status" value="1"/>
</dbReference>
<dbReference type="GO" id="GO:0034472">
    <property type="term" value="P:snRNA 3'-end processing"/>
    <property type="evidence" value="ECO:0007669"/>
    <property type="project" value="TreeGrafter"/>
</dbReference>
<dbReference type="OrthoDB" id="1921953at2759"/>
<dbReference type="STRING" id="10195.A0A3M7P5P1"/>
<dbReference type="EMBL" id="REGN01013092">
    <property type="protein sequence ID" value="RMZ94375.1"/>
    <property type="molecule type" value="Genomic_DNA"/>
</dbReference>
<reference evidence="3 4" key="1">
    <citation type="journal article" date="2018" name="Sci. Rep.">
        <title>Genomic signatures of local adaptation to the degree of environmental predictability in rotifers.</title>
        <authorList>
            <person name="Franch-Gras L."/>
            <person name="Hahn C."/>
            <person name="Garcia-Roger E.M."/>
            <person name="Carmona M.J."/>
            <person name="Serra M."/>
            <person name="Gomez A."/>
        </authorList>
    </citation>
    <scope>NUCLEOTIDE SEQUENCE [LARGE SCALE GENOMIC DNA]</scope>
    <source>
        <strain evidence="3">HYR1</strain>
    </source>
</reference>
<feature type="non-terminal residue" evidence="3">
    <location>
        <position position="426"/>
    </location>
</feature>
<evidence type="ECO:0000259" key="2">
    <source>
        <dbReference type="Pfam" id="PF24437"/>
    </source>
</evidence>
<dbReference type="Proteomes" id="UP000276133">
    <property type="component" value="Unassembled WGS sequence"/>
</dbReference>
<evidence type="ECO:0000313" key="4">
    <source>
        <dbReference type="Proteomes" id="UP000276133"/>
    </source>
</evidence>
<accession>A0A3M7P5P1</accession>
<sequence>MCVRYTHYDLSEKIYQNLSLLMTGAIHNMSTNDLSYKSWFEFMSLVCKAESALVKTEFESFSELMTNLNQSFNEYTRAQTLFKSLCSRCLTHSNSLTVLENSSTCFQIRFCELRCEQIKLFIHLSMSLLTYRTVPTPVFQLKSSENLARYGRIAQQMKYGVVELQKLNQKFKDFISECFDADEHTINILNICKKQNECLIYCINFLISPKSKSKLLDEFYTNFLNSYVVKSESLNDIFPEKGPKYVQYAVELKIVESFLLNLIEKLPNLCTNESESRTEHIRQFQEIFVDFIQLPIPLPRAFFTSLQKTSIKLIVTPNNKKTNSILTIRNDQTLVVKIDGIINQHFKTKNPIRTVKKVQICLTTELDSKSIPDNKFGNIKFIDVKTMLEVPKNDYFTSNILVSFPYFGNYVIQVDLYILDNSDMIW</sequence>
<protein>
    <submittedName>
        <fullName evidence="3">Integrator complex subunit 7</fullName>
    </submittedName>
</protein>
<proteinExistence type="predicted"/>
<dbReference type="Pfam" id="PF24437">
    <property type="entry name" value="INTS7_HB"/>
    <property type="match status" value="1"/>
</dbReference>
<dbReference type="PANTHER" id="PTHR13322">
    <property type="entry name" value="C1ORF73 PROTEIN"/>
    <property type="match status" value="1"/>
</dbReference>
<feature type="domain" description="Integrator complex subunit 7 C-terminal" evidence="1">
    <location>
        <begin position="312"/>
        <end position="426"/>
    </location>
</feature>